<feature type="domain" description="Tyr recombinase" evidence="2">
    <location>
        <begin position="139"/>
        <end position="352"/>
    </location>
</feature>
<evidence type="ECO:0000256" key="1">
    <source>
        <dbReference type="ARBA" id="ARBA00023172"/>
    </source>
</evidence>
<gene>
    <name evidence="3" type="ordered locus">TERMP_01866</name>
</gene>
<keyword evidence="4" id="KW-1185">Reference proteome</keyword>
<evidence type="ECO:0000313" key="4">
    <source>
        <dbReference type="Proteomes" id="UP000007478"/>
    </source>
</evidence>
<dbReference type="GO" id="GO:0015074">
    <property type="term" value="P:DNA integration"/>
    <property type="evidence" value="ECO:0007669"/>
    <property type="project" value="InterPro"/>
</dbReference>
<dbReference type="CDD" id="cd00397">
    <property type="entry name" value="DNA_BRE_C"/>
    <property type="match status" value="1"/>
</dbReference>
<dbReference type="InterPro" id="IPR002104">
    <property type="entry name" value="Integrase_catalytic"/>
</dbReference>
<accession>F0LKK7</accession>
<dbReference type="eggNOG" id="arCOG01241">
    <property type="taxonomic scope" value="Archaea"/>
</dbReference>
<dbReference type="PATRIC" id="fig|391623.17.peg.1865"/>
<proteinExistence type="predicted"/>
<dbReference type="RefSeq" id="WP_013468137.1">
    <property type="nucleotide sequence ID" value="NC_014804.1"/>
</dbReference>
<dbReference type="OrthoDB" id="93988at2157"/>
<evidence type="ECO:0000313" key="3">
    <source>
        <dbReference type="EMBL" id="ADT84841.1"/>
    </source>
</evidence>
<reference evidence="3 4" key="1">
    <citation type="journal article" date="2011" name="J. Bacteriol.">
        <title>Complete genome sequence of the hyperthermophilic, piezophilic, heterotrophic, and carboxydotrophic archaeon Thermococcus barophilus MP.</title>
        <authorList>
            <person name="Vannier P."/>
            <person name="Marteinsson V.T."/>
            <person name="Fridjonsson O.H."/>
            <person name="Oger P."/>
            <person name="Jebbar M."/>
        </authorList>
    </citation>
    <scope>NUCLEOTIDE SEQUENCE [LARGE SCALE GENOMIC DNA]</scope>
    <source>
        <strain evidence="4">DSM 11836 / MP</strain>
    </source>
</reference>
<sequence>MASETIWLRYKGNNVKYKFTSEDIEELLADHTKELSESSRKEIERYIWQFLHFTKTGELVKGKNPKAPEKVEVYEISEDILREYVDALSRAGYGESAKLKRMRYVKMMLRLLGAPAKVIEVLDAPLRKTKDAWIAKLEDDTPDVTIEDAREFFARLEKLFESGKLSESRYVKAVVFALLLFSTGRRVSEVAQTTVDMINIKLHQVKFDASKTKEGRLRNATGYFKIAFLTREAELALKFYLTKYGKEIEDRGGYLFIHQNKKYFKDTFLHKIIKENREIMKFEVSDGIHEFELKFFRKIFAQEWRRQAEAKGIANDRVLTAGRKIMGHSPVRDVHNMHYDALRISELWKYYKQIYYDLRVLTPKQRKLFGIDEGGSCKRVATPNRDYGIVASYYQIIAGSLIVPRKSQLAMNYLIIAS</sequence>
<keyword evidence="1" id="KW-0233">DNA recombination</keyword>
<dbReference type="Gene3D" id="1.10.443.10">
    <property type="entry name" value="Intergrase catalytic core"/>
    <property type="match status" value="1"/>
</dbReference>
<dbReference type="HOGENOM" id="CLU_741069_0_0_2"/>
<dbReference type="EMBL" id="CP002372">
    <property type="protein sequence ID" value="ADT84841.1"/>
    <property type="molecule type" value="Genomic_DNA"/>
</dbReference>
<dbReference type="PROSITE" id="PS51898">
    <property type="entry name" value="TYR_RECOMBINASE"/>
    <property type="match status" value="1"/>
</dbReference>
<dbReference type="GO" id="GO:0003677">
    <property type="term" value="F:DNA binding"/>
    <property type="evidence" value="ECO:0007669"/>
    <property type="project" value="InterPro"/>
</dbReference>
<organism evidence="3 4">
    <name type="scientific">Thermococcus barophilus (strain DSM 11836 / MP)</name>
    <dbReference type="NCBI Taxonomy" id="391623"/>
    <lineage>
        <taxon>Archaea</taxon>
        <taxon>Methanobacteriati</taxon>
        <taxon>Methanobacteriota</taxon>
        <taxon>Thermococci</taxon>
        <taxon>Thermococcales</taxon>
        <taxon>Thermococcaceae</taxon>
        <taxon>Thermococcus</taxon>
    </lineage>
</organism>
<dbReference type="Proteomes" id="UP000007478">
    <property type="component" value="Chromosome"/>
</dbReference>
<dbReference type="GeneID" id="10042182"/>
<dbReference type="GO" id="GO:0006310">
    <property type="term" value="P:DNA recombination"/>
    <property type="evidence" value="ECO:0007669"/>
    <property type="project" value="UniProtKB-KW"/>
</dbReference>
<dbReference type="AlphaFoldDB" id="F0LKK7"/>
<dbReference type="SUPFAM" id="SSF56349">
    <property type="entry name" value="DNA breaking-rejoining enzymes"/>
    <property type="match status" value="1"/>
</dbReference>
<protein>
    <recommendedName>
        <fullName evidence="2">Tyr recombinase domain-containing protein</fullName>
    </recommendedName>
</protein>
<dbReference type="InterPro" id="IPR011010">
    <property type="entry name" value="DNA_brk_join_enz"/>
</dbReference>
<evidence type="ECO:0000259" key="2">
    <source>
        <dbReference type="PROSITE" id="PS51898"/>
    </source>
</evidence>
<dbReference type="KEGG" id="tba:TERMP_01866"/>
<name>F0LKK7_THEBM</name>
<dbReference type="InterPro" id="IPR013762">
    <property type="entry name" value="Integrase-like_cat_sf"/>
</dbReference>